<protein>
    <submittedName>
        <fullName evidence="2">Uncharacterized protein</fullName>
    </submittedName>
</protein>
<accession>A0A0L0TA03</accession>
<feature type="compositionally biased region" description="Acidic residues" evidence="1">
    <location>
        <begin position="57"/>
        <end position="69"/>
    </location>
</feature>
<dbReference type="EMBL" id="GG745373">
    <property type="protein sequence ID" value="KNE71572.1"/>
    <property type="molecule type" value="Genomic_DNA"/>
</dbReference>
<evidence type="ECO:0000256" key="1">
    <source>
        <dbReference type="SAM" id="MobiDB-lite"/>
    </source>
</evidence>
<organism evidence="2 3">
    <name type="scientific">Allomyces macrogynus (strain ATCC 38327)</name>
    <name type="common">Allomyces javanicus var. macrogynus</name>
    <dbReference type="NCBI Taxonomy" id="578462"/>
    <lineage>
        <taxon>Eukaryota</taxon>
        <taxon>Fungi</taxon>
        <taxon>Fungi incertae sedis</taxon>
        <taxon>Blastocladiomycota</taxon>
        <taxon>Blastocladiomycetes</taxon>
        <taxon>Blastocladiales</taxon>
        <taxon>Blastocladiaceae</taxon>
        <taxon>Allomyces</taxon>
    </lineage>
</organism>
<reference evidence="2 3" key="1">
    <citation type="submission" date="2009-11" db="EMBL/GenBank/DDBJ databases">
        <title>Annotation of Allomyces macrogynus ATCC 38327.</title>
        <authorList>
            <consortium name="The Broad Institute Genome Sequencing Platform"/>
            <person name="Russ C."/>
            <person name="Cuomo C."/>
            <person name="Burger G."/>
            <person name="Gray M.W."/>
            <person name="Holland P.W.H."/>
            <person name="King N."/>
            <person name="Lang F.B.F."/>
            <person name="Roger A.J."/>
            <person name="Ruiz-Trillo I."/>
            <person name="Young S.K."/>
            <person name="Zeng Q."/>
            <person name="Gargeya S."/>
            <person name="Fitzgerald M."/>
            <person name="Haas B."/>
            <person name="Abouelleil A."/>
            <person name="Alvarado L."/>
            <person name="Arachchi H.M."/>
            <person name="Berlin A."/>
            <person name="Chapman S.B."/>
            <person name="Gearin G."/>
            <person name="Goldberg J."/>
            <person name="Griggs A."/>
            <person name="Gujja S."/>
            <person name="Hansen M."/>
            <person name="Heiman D."/>
            <person name="Howarth C."/>
            <person name="Larimer J."/>
            <person name="Lui A."/>
            <person name="MacDonald P.J.P."/>
            <person name="McCowen C."/>
            <person name="Montmayeur A."/>
            <person name="Murphy C."/>
            <person name="Neiman D."/>
            <person name="Pearson M."/>
            <person name="Priest M."/>
            <person name="Roberts A."/>
            <person name="Saif S."/>
            <person name="Shea T."/>
            <person name="Sisk P."/>
            <person name="Stolte C."/>
            <person name="Sykes S."/>
            <person name="Wortman J."/>
            <person name="Nusbaum C."/>
            <person name="Birren B."/>
        </authorList>
    </citation>
    <scope>NUCLEOTIDE SEQUENCE [LARGE SCALE GENOMIC DNA]</scope>
    <source>
        <strain evidence="2 3">ATCC 38327</strain>
    </source>
</reference>
<sequence length="227" mass="23856">MTSAERHDQLLRPLLMEVAASSLAHPVSPHSWSSLTSSQLLGNLPLWSDVVAQLACDDEGPPDDDDNNDVADNGLTSMPAHAVIPPCVFIPLSSRTDTSHDDDSVLDPLASCPSPSHPSPELAWGQLHVRGARLEPPRTIGTTPMLGATPIPLSEPQPSLTSSLATPATPATPPLLQRSVPDALLTHRRDPATDLPANVPAADTAHGARQPSSLQVLLSQALSPRLA</sequence>
<dbReference type="VEuPathDB" id="FungiDB:AMAG_16134"/>
<dbReference type="Proteomes" id="UP000054350">
    <property type="component" value="Unassembled WGS sequence"/>
</dbReference>
<reference evidence="3" key="2">
    <citation type="submission" date="2009-11" db="EMBL/GenBank/DDBJ databases">
        <title>The Genome Sequence of Allomyces macrogynus strain ATCC 38327.</title>
        <authorList>
            <consortium name="The Broad Institute Genome Sequencing Platform"/>
            <person name="Russ C."/>
            <person name="Cuomo C."/>
            <person name="Shea T."/>
            <person name="Young S.K."/>
            <person name="Zeng Q."/>
            <person name="Koehrsen M."/>
            <person name="Haas B."/>
            <person name="Borodovsky M."/>
            <person name="Guigo R."/>
            <person name="Alvarado L."/>
            <person name="Berlin A."/>
            <person name="Borenstein D."/>
            <person name="Chen Z."/>
            <person name="Engels R."/>
            <person name="Freedman E."/>
            <person name="Gellesch M."/>
            <person name="Goldberg J."/>
            <person name="Griggs A."/>
            <person name="Gujja S."/>
            <person name="Heiman D."/>
            <person name="Hepburn T."/>
            <person name="Howarth C."/>
            <person name="Jen D."/>
            <person name="Larson L."/>
            <person name="Lewis B."/>
            <person name="Mehta T."/>
            <person name="Park D."/>
            <person name="Pearson M."/>
            <person name="Roberts A."/>
            <person name="Saif S."/>
            <person name="Shenoy N."/>
            <person name="Sisk P."/>
            <person name="Stolte C."/>
            <person name="Sykes S."/>
            <person name="Walk T."/>
            <person name="White J."/>
            <person name="Yandava C."/>
            <person name="Burger G."/>
            <person name="Gray M.W."/>
            <person name="Holland P.W.H."/>
            <person name="King N."/>
            <person name="Lang F.B.F."/>
            <person name="Roger A.J."/>
            <person name="Ruiz-Trillo I."/>
            <person name="Lander E."/>
            <person name="Nusbaum C."/>
        </authorList>
    </citation>
    <scope>NUCLEOTIDE SEQUENCE [LARGE SCALE GENOMIC DNA]</scope>
    <source>
        <strain evidence="3">ATCC 38327</strain>
    </source>
</reference>
<feature type="region of interest" description="Disordered" evidence="1">
    <location>
        <begin position="152"/>
        <end position="212"/>
    </location>
</feature>
<evidence type="ECO:0000313" key="3">
    <source>
        <dbReference type="Proteomes" id="UP000054350"/>
    </source>
</evidence>
<name>A0A0L0TA03_ALLM3</name>
<evidence type="ECO:0000313" key="2">
    <source>
        <dbReference type="EMBL" id="KNE71572.1"/>
    </source>
</evidence>
<dbReference type="AlphaFoldDB" id="A0A0L0TA03"/>
<gene>
    <name evidence="2" type="ORF">AMAG_16134</name>
</gene>
<keyword evidence="3" id="KW-1185">Reference proteome</keyword>
<proteinExistence type="predicted"/>
<feature type="compositionally biased region" description="Low complexity" evidence="1">
    <location>
        <begin position="158"/>
        <end position="169"/>
    </location>
</feature>
<feature type="region of interest" description="Disordered" evidence="1">
    <location>
        <begin position="57"/>
        <end position="77"/>
    </location>
</feature>